<comment type="caution">
    <text evidence="2">The sequence shown here is derived from an EMBL/GenBank/DDBJ whole genome shotgun (WGS) entry which is preliminary data.</text>
</comment>
<proteinExistence type="predicted"/>
<evidence type="ECO:0000313" key="3">
    <source>
        <dbReference type="Proteomes" id="UP001501822"/>
    </source>
</evidence>
<gene>
    <name evidence="2" type="ORF">GCM10010151_40130</name>
</gene>
<organism evidence="2 3">
    <name type="scientific">Actinoallomurus spadix</name>
    <dbReference type="NCBI Taxonomy" id="79912"/>
    <lineage>
        <taxon>Bacteria</taxon>
        <taxon>Bacillati</taxon>
        <taxon>Actinomycetota</taxon>
        <taxon>Actinomycetes</taxon>
        <taxon>Streptosporangiales</taxon>
        <taxon>Thermomonosporaceae</taxon>
        <taxon>Actinoallomurus</taxon>
    </lineage>
</organism>
<evidence type="ECO:0000313" key="2">
    <source>
        <dbReference type="EMBL" id="GAA0346455.1"/>
    </source>
</evidence>
<evidence type="ECO:0000256" key="1">
    <source>
        <dbReference type="SAM" id="MobiDB-lite"/>
    </source>
</evidence>
<protein>
    <submittedName>
        <fullName evidence="2">Uncharacterized protein</fullName>
    </submittedName>
</protein>
<sequence>MIDESAETISTVADMASPRFREVNDALRPAHTGRSLREAVDNFGSSAERGGERPRTRDDPRRGGERGSPDGPAPGG</sequence>
<dbReference type="EMBL" id="BAAABM010000037">
    <property type="protein sequence ID" value="GAA0346455.1"/>
    <property type="molecule type" value="Genomic_DNA"/>
</dbReference>
<reference evidence="3" key="1">
    <citation type="journal article" date="2019" name="Int. J. Syst. Evol. Microbiol.">
        <title>The Global Catalogue of Microorganisms (GCM) 10K type strain sequencing project: providing services to taxonomists for standard genome sequencing and annotation.</title>
        <authorList>
            <consortium name="The Broad Institute Genomics Platform"/>
            <consortium name="The Broad Institute Genome Sequencing Center for Infectious Disease"/>
            <person name="Wu L."/>
            <person name="Ma J."/>
        </authorList>
    </citation>
    <scope>NUCLEOTIDE SEQUENCE [LARGE SCALE GENOMIC DNA]</scope>
    <source>
        <strain evidence="3">JCM 3146</strain>
    </source>
</reference>
<feature type="region of interest" description="Disordered" evidence="1">
    <location>
        <begin position="28"/>
        <end position="76"/>
    </location>
</feature>
<keyword evidence="3" id="KW-1185">Reference proteome</keyword>
<feature type="compositionally biased region" description="Basic and acidic residues" evidence="1">
    <location>
        <begin position="49"/>
        <end position="68"/>
    </location>
</feature>
<dbReference type="Proteomes" id="UP001501822">
    <property type="component" value="Unassembled WGS sequence"/>
</dbReference>
<accession>A0ABP3GJ28</accession>
<name>A0ABP3GJ28_9ACTN</name>